<dbReference type="Gene3D" id="3.10.180.10">
    <property type="entry name" value="2,3-Dihydroxybiphenyl 1,2-Dioxygenase, domain 1"/>
    <property type="match status" value="1"/>
</dbReference>
<comment type="caution">
    <text evidence="2">The sequence shown here is derived from an EMBL/GenBank/DDBJ whole genome shotgun (WGS) entry which is preliminary data.</text>
</comment>
<reference evidence="2 3" key="1">
    <citation type="submission" date="2015-09" db="EMBL/GenBank/DDBJ databases">
        <title>Genome sequence of the marine flavobacterium Croceitalea dokdonensis DOKDO 023 that contains proton- and sodium-pumping rhodopsins.</title>
        <authorList>
            <person name="Kwon S.-K."/>
            <person name="Lee H.K."/>
            <person name="Kwak M.-J."/>
            <person name="Kim J.F."/>
        </authorList>
    </citation>
    <scope>NUCLEOTIDE SEQUENCE [LARGE SCALE GENOMIC DNA]</scope>
    <source>
        <strain evidence="2 3">DOKDO 023</strain>
    </source>
</reference>
<evidence type="ECO:0000259" key="1">
    <source>
        <dbReference type="PROSITE" id="PS51819"/>
    </source>
</evidence>
<evidence type="ECO:0000313" key="3">
    <source>
        <dbReference type="Proteomes" id="UP000050280"/>
    </source>
</evidence>
<feature type="domain" description="VOC" evidence="1">
    <location>
        <begin position="2"/>
        <end position="128"/>
    </location>
</feature>
<dbReference type="SUPFAM" id="SSF54593">
    <property type="entry name" value="Glyoxalase/Bleomycin resistance protein/Dihydroxybiphenyl dioxygenase"/>
    <property type="match status" value="1"/>
</dbReference>
<dbReference type="PROSITE" id="PS51819">
    <property type="entry name" value="VOC"/>
    <property type="match status" value="1"/>
</dbReference>
<keyword evidence="2" id="KW-0223">Dioxygenase</keyword>
<protein>
    <submittedName>
        <fullName evidence="2">Putative dioxygenase of extradiol dioxygenase family protein</fullName>
    </submittedName>
</protein>
<dbReference type="InterPro" id="IPR037523">
    <property type="entry name" value="VOC_core"/>
</dbReference>
<gene>
    <name evidence="2" type="ORF">I595_3347</name>
</gene>
<dbReference type="PANTHER" id="PTHR39434">
    <property type="match status" value="1"/>
</dbReference>
<dbReference type="Proteomes" id="UP000050280">
    <property type="component" value="Unassembled WGS sequence"/>
</dbReference>
<dbReference type="STRING" id="1300341.I595_3347"/>
<dbReference type="PANTHER" id="PTHR39434:SF1">
    <property type="entry name" value="VOC DOMAIN-CONTAINING PROTEIN"/>
    <property type="match status" value="1"/>
</dbReference>
<dbReference type="InterPro" id="IPR004360">
    <property type="entry name" value="Glyas_Fos-R_dOase_dom"/>
</dbReference>
<keyword evidence="3" id="KW-1185">Reference proteome</keyword>
<dbReference type="RefSeq" id="WP_054560316.1">
    <property type="nucleotide sequence ID" value="NZ_LDJX01000008.1"/>
</dbReference>
<dbReference type="GO" id="GO:0051213">
    <property type="term" value="F:dioxygenase activity"/>
    <property type="evidence" value="ECO:0007669"/>
    <property type="project" value="UniProtKB-KW"/>
</dbReference>
<sequence length="136" mass="15650">MASFHYAFKIKDIPSTRKFYVDILGCEEGRSTENWIDFNFFDNQLSAHVSTDFPKLDYCGKVDGISVPIPHFGCLLEKSVFAEVQERLENAGIEFVIKPQTRYKGKTGEQMTMFVFDYSGNPLEFKSFSNTDEVFK</sequence>
<accession>A0A0P7ARK6</accession>
<dbReference type="Pfam" id="PF00903">
    <property type="entry name" value="Glyoxalase"/>
    <property type="match status" value="1"/>
</dbReference>
<name>A0A0P7ARK6_9FLAO</name>
<dbReference type="AlphaFoldDB" id="A0A0P7ARK6"/>
<dbReference type="OrthoDB" id="793940at2"/>
<proteinExistence type="predicted"/>
<dbReference type="EMBL" id="LDJX01000008">
    <property type="protein sequence ID" value="KPM30526.1"/>
    <property type="molecule type" value="Genomic_DNA"/>
</dbReference>
<evidence type="ECO:0000313" key="2">
    <source>
        <dbReference type="EMBL" id="KPM30526.1"/>
    </source>
</evidence>
<dbReference type="InterPro" id="IPR029068">
    <property type="entry name" value="Glyas_Bleomycin-R_OHBP_Dase"/>
</dbReference>
<keyword evidence="2" id="KW-0560">Oxidoreductase</keyword>
<organism evidence="2 3">
    <name type="scientific">Croceitalea dokdonensis DOKDO 023</name>
    <dbReference type="NCBI Taxonomy" id="1300341"/>
    <lineage>
        <taxon>Bacteria</taxon>
        <taxon>Pseudomonadati</taxon>
        <taxon>Bacteroidota</taxon>
        <taxon>Flavobacteriia</taxon>
        <taxon>Flavobacteriales</taxon>
        <taxon>Flavobacteriaceae</taxon>
        <taxon>Croceitalea</taxon>
    </lineage>
</organism>